<dbReference type="EMBL" id="LT575490">
    <property type="protein sequence ID" value="SAY44379.1"/>
    <property type="molecule type" value="Genomic_DNA"/>
</dbReference>
<dbReference type="GO" id="GO:0003677">
    <property type="term" value="F:DNA binding"/>
    <property type="evidence" value="ECO:0007669"/>
    <property type="project" value="UniProtKB-KW"/>
</dbReference>
<organism evidence="4">
    <name type="scientific">Serratia marcescens</name>
    <dbReference type="NCBI Taxonomy" id="615"/>
    <lineage>
        <taxon>Bacteria</taxon>
        <taxon>Pseudomonadati</taxon>
        <taxon>Pseudomonadota</taxon>
        <taxon>Gammaproteobacteria</taxon>
        <taxon>Enterobacterales</taxon>
        <taxon>Yersiniaceae</taxon>
        <taxon>Serratia</taxon>
    </lineage>
</organism>
<protein>
    <submittedName>
        <fullName evidence="4">Excisionase-like protein</fullName>
    </submittedName>
</protein>
<keyword evidence="1" id="KW-0238">DNA-binding</keyword>
<evidence type="ECO:0000256" key="2">
    <source>
        <dbReference type="ARBA" id="ARBA00023172"/>
    </source>
</evidence>
<dbReference type="InterPro" id="IPR038137">
    <property type="entry name" value="Excisionase-like_sf"/>
</dbReference>
<dbReference type="Gene3D" id="1.10.1660.20">
    <property type="match status" value="1"/>
</dbReference>
<name>A0A1C3HH62_SERMA</name>
<gene>
    <name evidence="4" type="ORF">PWN146_03089</name>
</gene>
<dbReference type="SUPFAM" id="SSF46955">
    <property type="entry name" value="Putative DNA-binding domain"/>
    <property type="match status" value="1"/>
</dbReference>
<evidence type="ECO:0000313" key="4">
    <source>
        <dbReference type="EMBL" id="SAY44379.1"/>
    </source>
</evidence>
<dbReference type="Pfam" id="PF07825">
    <property type="entry name" value="Exc"/>
    <property type="match status" value="1"/>
</dbReference>
<dbReference type="AlphaFoldDB" id="A0A1C3HH62"/>
<dbReference type="GO" id="GO:0006310">
    <property type="term" value="P:DNA recombination"/>
    <property type="evidence" value="ECO:0007669"/>
    <property type="project" value="UniProtKB-KW"/>
</dbReference>
<dbReference type="InterPro" id="IPR012884">
    <property type="entry name" value="Excisionase-like"/>
</dbReference>
<accession>A0A1C3HH62</accession>
<reference evidence="4" key="1">
    <citation type="submission" date="2016-05" db="EMBL/GenBank/DDBJ databases">
        <authorList>
            <person name="Cock P.J.A."/>
            <person name="Cock P.J.A."/>
        </authorList>
    </citation>
    <scope>NUCLEOTIDE SEQUENCE</scope>
    <source>
        <strain evidence="4">PWN146_assembly</strain>
    </source>
</reference>
<feature type="domain" description="Excisionase-like" evidence="3">
    <location>
        <begin position="5"/>
        <end position="73"/>
    </location>
</feature>
<keyword evidence="2" id="KW-0233">DNA recombination</keyword>
<sequence>MSRTMKLSDWAKEEFDEPIPSYPTLIKFAKNGMISPPPFKAGRYWRVDRTARFVGMSARPVVRKDDDPRLKRILEDGATT</sequence>
<dbReference type="InterPro" id="IPR009061">
    <property type="entry name" value="DNA-bd_dom_put_sf"/>
</dbReference>
<proteinExistence type="predicted"/>
<evidence type="ECO:0000256" key="1">
    <source>
        <dbReference type="ARBA" id="ARBA00023125"/>
    </source>
</evidence>
<evidence type="ECO:0000259" key="3">
    <source>
        <dbReference type="Pfam" id="PF07825"/>
    </source>
</evidence>